<dbReference type="PANTHER" id="PTHR33337">
    <property type="entry name" value="GFA DOMAIN-CONTAINING PROTEIN"/>
    <property type="match status" value="1"/>
</dbReference>
<dbReference type="PROSITE" id="PS51891">
    <property type="entry name" value="CENP_V_GFA"/>
    <property type="match status" value="1"/>
</dbReference>
<sequence>MTATETSDLLASCYCGAVSLHCEAKPKSVIHYHCQQCRRLSGAAFTTWLSLPREATVISGATNLQQFAASENGLRHFCKQCGTHVFTEDKRLPGILGVPAGILSTPLTSKPSGHYFFSDKADWSFCHDDLPKFGGASGFERIDV</sequence>
<organism evidence="6 7">
    <name type="scientific">Roseateles albus</name>
    <dbReference type="NCBI Taxonomy" id="2987525"/>
    <lineage>
        <taxon>Bacteria</taxon>
        <taxon>Pseudomonadati</taxon>
        <taxon>Pseudomonadota</taxon>
        <taxon>Betaproteobacteria</taxon>
        <taxon>Burkholderiales</taxon>
        <taxon>Sphaerotilaceae</taxon>
        <taxon>Roseateles</taxon>
    </lineage>
</organism>
<comment type="similarity">
    <text evidence="1">Belongs to the Gfa family.</text>
</comment>
<evidence type="ECO:0000256" key="3">
    <source>
        <dbReference type="ARBA" id="ARBA00022833"/>
    </source>
</evidence>
<feature type="domain" description="CENP-V/GFA" evidence="5">
    <location>
        <begin position="9"/>
        <end position="124"/>
    </location>
</feature>
<keyword evidence="2" id="KW-0479">Metal-binding</keyword>
<keyword evidence="7" id="KW-1185">Reference proteome</keyword>
<dbReference type="SUPFAM" id="SSF51316">
    <property type="entry name" value="Mss4-like"/>
    <property type="match status" value="1"/>
</dbReference>
<dbReference type="InterPro" id="IPR011057">
    <property type="entry name" value="Mss4-like_sf"/>
</dbReference>
<name>A0ABT5KDT6_9BURK</name>
<evidence type="ECO:0000256" key="2">
    <source>
        <dbReference type="ARBA" id="ARBA00022723"/>
    </source>
</evidence>
<dbReference type="InterPro" id="IPR006913">
    <property type="entry name" value="CENP-V/GFA"/>
</dbReference>
<evidence type="ECO:0000259" key="5">
    <source>
        <dbReference type="PROSITE" id="PS51891"/>
    </source>
</evidence>
<comment type="caution">
    <text evidence="6">The sequence shown here is derived from an EMBL/GenBank/DDBJ whole genome shotgun (WGS) entry which is preliminary data.</text>
</comment>
<protein>
    <submittedName>
        <fullName evidence="6">GFA family protein</fullName>
    </submittedName>
</protein>
<dbReference type="PANTHER" id="PTHR33337:SF40">
    <property type="entry name" value="CENP-V_GFA DOMAIN-CONTAINING PROTEIN-RELATED"/>
    <property type="match status" value="1"/>
</dbReference>
<evidence type="ECO:0000313" key="7">
    <source>
        <dbReference type="Proteomes" id="UP001221189"/>
    </source>
</evidence>
<proteinExistence type="inferred from homology"/>
<dbReference type="Proteomes" id="UP001221189">
    <property type="component" value="Unassembled WGS sequence"/>
</dbReference>
<dbReference type="EMBL" id="JAQQXT010000006">
    <property type="protein sequence ID" value="MDC8772091.1"/>
    <property type="molecule type" value="Genomic_DNA"/>
</dbReference>
<keyword evidence="4" id="KW-0456">Lyase</keyword>
<gene>
    <name evidence="6" type="ORF">PRZ03_10970</name>
</gene>
<accession>A0ABT5KDT6</accession>
<dbReference type="RefSeq" id="WP_273600337.1">
    <property type="nucleotide sequence ID" value="NZ_JAQQXT010000006.1"/>
</dbReference>
<reference evidence="6 7" key="1">
    <citation type="submission" date="2022-10" db="EMBL/GenBank/DDBJ databases">
        <title>Paucibacter sp. hw1 Genome sequencing.</title>
        <authorList>
            <person name="Park S."/>
        </authorList>
    </citation>
    <scope>NUCLEOTIDE SEQUENCE [LARGE SCALE GENOMIC DNA]</scope>
    <source>
        <strain evidence="7">hw1</strain>
    </source>
</reference>
<keyword evidence="3" id="KW-0862">Zinc</keyword>
<dbReference type="Pfam" id="PF04828">
    <property type="entry name" value="GFA"/>
    <property type="match status" value="1"/>
</dbReference>
<evidence type="ECO:0000256" key="1">
    <source>
        <dbReference type="ARBA" id="ARBA00005495"/>
    </source>
</evidence>
<evidence type="ECO:0000256" key="4">
    <source>
        <dbReference type="ARBA" id="ARBA00023239"/>
    </source>
</evidence>
<evidence type="ECO:0000313" key="6">
    <source>
        <dbReference type="EMBL" id="MDC8772091.1"/>
    </source>
</evidence>
<dbReference type="Gene3D" id="3.90.1590.10">
    <property type="entry name" value="glutathione-dependent formaldehyde- activating enzyme (gfa)"/>
    <property type="match status" value="1"/>
</dbReference>